<protein>
    <recommendedName>
        <fullName evidence="4">DUF308 domain-containing protein</fullName>
    </recommendedName>
</protein>
<dbReference type="KEGG" id="fro:AALO17_13150"/>
<dbReference type="GeneID" id="78478039"/>
<evidence type="ECO:0000256" key="1">
    <source>
        <dbReference type="SAM" id="Phobius"/>
    </source>
</evidence>
<dbReference type="EMBL" id="CP011391">
    <property type="protein sequence ID" value="AMK54449.1"/>
    <property type="molecule type" value="Genomic_DNA"/>
</dbReference>
<evidence type="ECO:0008006" key="4">
    <source>
        <dbReference type="Google" id="ProtNLM"/>
    </source>
</evidence>
<feature type="transmembrane region" description="Helical" evidence="1">
    <location>
        <begin position="32"/>
        <end position="54"/>
    </location>
</feature>
<evidence type="ECO:0000313" key="2">
    <source>
        <dbReference type="EMBL" id="AMK54449.1"/>
    </source>
</evidence>
<organism evidence="2 3">
    <name type="scientific">Faecalibaculum rodentium</name>
    <dbReference type="NCBI Taxonomy" id="1702221"/>
    <lineage>
        <taxon>Bacteria</taxon>
        <taxon>Bacillati</taxon>
        <taxon>Bacillota</taxon>
        <taxon>Erysipelotrichia</taxon>
        <taxon>Erysipelotrichales</taxon>
        <taxon>Erysipelotrichaceae</taxon>
        <taxon>Faecalibaculum</taxon>
    </lineage>
</organism>
<name>A0A140DUX2_9FIRM</name>
<dbReference type="AlphaFoldDB" id="A0A140DUX2"/>
<dbReference type="Proteomes" id="UP000069771">
    <property type="component" value="Chromosome"/>
</dbReference>
<evidence type="ECO:0000313" key="3">
    <source>
        <dbReference type="Proteomes" id="UP000069771"/>
    </source>
</evidence>
<dbReference type="STRING" id="1702221.AALO17_13150"/>
<feature type="transmembrane region" description="Helical" evidence="1">
    <location>
        <begin position="118"/>
        <end position="137"/>
    </location>
</feature>
<keyword evidence="1" id="KW-0812">Transmembrane</keyword>
<dbReference type="OrthoDB" id="1641596at2"/>
<accession>A0A140DUX2</accession>
<keyword evidence="1" id="KW-0472">Membrane</keyword>
<keyword evidence="3" id="KW-1185">Reference proteome</keyword>
<reference evidence="2 3" key="1">
    <citation type="journal article" date="2016" name="Gut Pathog.">
        <title>Whole genome sequencing of "Faecalibaculum rodentium" ALO17, isolated from C57BL/6J laboratory mouse feces.</title>
        <authorList>
            <person name="Lim S."/>
            <person name="Chang D.H."/>
            <person name="Ahn S."/>
            <person name="Kim B.C."/>
        </authorList>
    </citation>
    <scope>NUCLEOTIDE SEQUENCE [LARGE SCALE GENOMIC DNA]</scope>
    <source>
        <strain evidence="2 3">Alo17</strain>
    </source>
</reference>
<feature type="transmembrane region" description="Helical" evidence="1">
    <location>
        <begin position="61"/>
        <end position="77"/>
    </location>
</feature>
<feature type="transmembrane region" description="Helical" evidence="1">
    <location>
        <begin position="7"/>
        <end position="26"/>
    </location>
</feature>
<dbReference type="RefSeq" id="WP_067556847.1">
    <property type="nucleotide sequence ID" value="NZ_CAMTBT010000035.1"/>
</dbReference>
<feature type="transmembrane region" description="Helical" evidence="1">
    <location>
        <begin position="83"/>
        <end position="106"/>
    </location>
</feature>
<gene>
    <name evidence="2" type="ORF">AALO17_13150</name>
</gene>
<proteinExistence type="predicted"/>
<keyword evidence="1" id="KW-1133">Transmembrane helix</keyword>
<sequence>MSSGRSFDLTAGLVLSVLGSVLVLLPENIYDLILNLALFIGFFNTIYQLVQYILKKNLSDLLFGLLSLAFVVILSRWQELPEWFIRVMFGTYLLCSAVVTGIQLVLDVEDSYLSRIAGLLFLTAVYGALGFVLLFSPDLDTTILMQLFGIYFVVMGIRFFMNALPGGGKNYHWKRGRRIMLPPAISAILPDWFLQHINETMKKGEPVILHEQKTSRKPQLQVMVHVGPKGFQKIGHISFAYKGVVYSYGNYDSDSFRLNGTIGDGVFFNLAAEDYIPNMLQVEKNTIFEFGILLDAEQEQAVEAELAKMRNNSYRWYTKIERSDGYDRFSQFEADYPSRLHYRSGAKMYKFKGGKFRTYWALGDNCAAFTDVVLGALGADVLNIRGIISPGTYLDFLQTEYLRPNSPVVTRTIHTLADGSAMSSDAFGKPDRPC</sequence>
<feature type="transmembrane region" description="Helical" evidence="1">
    <location>
        <begin position="143"/>
        <end position="161"/>
    </location>
</feature>